<keyword evidence="4" id="KW-0804">Transcription</keyword>
<reference evidence="7 8" key="1">
    <citation type="submission" date="2019-04" db="EMBL/GenBank/DDBJ databases">
        <title>Aspergillus burnettii sp. nov., novel species from soil in southeast Queensland.</title>
        <authorList>
            <person name="Gilchrist C.L.M."/>
            <person name="Pitt J.I."/>
            <person name="Lange L."/>
            <person name="Lacey H.J."/>
            <person name="Vuong D."/>
            <person name="Midgley D.J."/>
            <person name="Greenfield P."/>
            <person name="Bradbury M."/>
            <person name="Lacey E."/>
            <person name="Busk P.K."/>
            <person name="Pilgaard B."/>
            <person name="Chooi Y.H."/>
            <person name="Piggott A.M."/>
        </authorList>
    </citation>
    <scope>NUCLEOTIDE SEQUENCE [LARGE SCALE GENOMIC DNA]</scope>
    <source>
        <strain evidence="7 8">FRR 5400</strain>
    </source>
</reference>
<feature type="domain" description="Zn(2)-C6 fungal-type" evidence="6">
    <location>
        <begin position="34"/>
        <end position="66"/>
    </location>
</feature>
<evidence type="ECO:0000256" key="2">
    <source>
        <dbReference type="ARBA" id="ARBA00023015"/>
    </source>
</evidence>
<keyword evidence="3" id="KW-0238">DNA-binding</keyword>
<gene>
    <name evidence="7" type="ORF">ETB97_008947</name>
</gene>
<evidence type="ECO:0000256" key="3">
    <source>
        <dbReference type="ARBA" id="ARBA00023125"/>
    </source>
</evidence>
<evidence type="ECO:0000313" key="7">
    <source>
        <dbReference type="EMBL" id="KAF5864011.1"/>
    </source>
</evidence>
<dbReference type="AlphaFoldDB" id="A0A8H6A8W4"/>
<dbReference type="GO" id="GO:0008270">
    <property type="term" value="F:zinc ion binding"/>
    <property type="evidence" value="ECO:0007669"/>
    <property type="project" value="InterPro"/>
</dbReference>
<comment type="subcellular location">
    <subcellularLocation>
        <location evidence="1">Nucleus</location>
    </subcellularLocation>
</comment>
<dbReference type="PANTHER" id="PTHR46910">
    <property type="entry name" value="TRANSCRIPTION FACTOR PDR1"/>
    <property type="match status" value="1"/>
</dbReference>
<comment type="caution">
    <text evidence="7">The sequence shown here is derived from an EMBL/GenBank/DDBJ whole genome shotgun (WGS) entry which is preliminary data.</text>
</comment>
<proteinExistence type="predicted"/>
<keyword evidence="5" id="KW-0539">Nucleus</keyword>
<protein>
    <recommendedName>
        <fullName evidence="6">Zn(2)-C6 fungal-type domain-containing protein</fullName>
    </recommendedName>
</protein>
<dbReference type="SMART" id="SM00066">
    <property type="entry name" value="GAL4"/>
    <property type="match status" value="1"/>
</dbReference>
<dbReference type="GO" id="GO:0003677">
    <property type="term" value="F:DNA binding"/>
    <property type="evidence" value="ECO:0007669"/>
    <property type="project" value="UniProtKB-KW"/>
</dbReference>
<name>A0A8H6A8W4_PETAA</name>
<dbReference type="GO" id="GO:0009893">
    <property type="term" value="P:positive regulation of metabolic process"/>
    <property type="evidence" value="ECO:0007669"/>
    <property type="project" value="UniProtKB-ARBA"/>
</dbReference>
<dbReference type="Pfam" id="PF00172">
    <property type="entry name" value="Zn_clus"/>
    <property type="match status" value="1"/>
</dbReference>
<dbReference type="PROSITE" id="PS00463">
    <property type="entry name" value="ZN2_CY6_FUNGAL_1"/>
    <property type="match status" value="1"/>
</dbReference>
<accession>A0A8H6A8W4</accession>
<dbReference type="PANTHER" id="PTHR46910:SF37">
    <property type="entry name" value="ZN(II)2CYS6 TRANSCRIPTION FACTOR (EUROFUNG)"/>
    <property type="match status" value="1"/>
</dbReference>
<keyword evidence="2" id="KW-0805">Transcription regulation</keyword>
<dbReference type="Proteomes" id="UP000541154">
    <property type="component" value="Unassembled WGS sequence"/>
</dbReference>
<keyword evidence="8" id="KW-1185">Reference proteome</keyword>
<organism evidence="7 8">
    <name type="scientific">Petromyces alliaceus</name>
    <name type="common">Aspergillus alliaceus</name>
    <dbReference type="NCBI Taxonomy" id="209559"/>
    <lineage>
        <taxon>Eukaryota</taxon>
        <taxon>Fungi</taxon>
        <taxon>Dikarya</taxon>
        <taxon>Ascomycota</taxon>
        <taxon>Pezizomycotina</taxon>
        <taxon>Eurotiomycetes</taxon>
        <taxon>Eurotiomycetidae</taxon>
        <taxon>Eurotiales</taxon>
        <taxon>Aspergillaceae</taxon>
        <taxon>Aspergillus</taxon>
        <taxon>Aspergillus subgen. Circumdati</taxon>
    </lineage>
</organism>
<evidence type="ECO:0000259" key="6">
    <source>
        <dbReference type="PROSITE" id="PS50048"/>
    </source>
</evidence>
<dbReference type="SUPFAM" id="SSF57701">
    <property type="entry name" value="Zn2/Cys6 DNA-binding domain"/>
    <property type="match status" value="1"/>
</dbReference>
<dbReference type="CDD" id="cd12148">
    <property type="entry name" value="fungal_TF_MHR"/>
    <property type="match status" value="1"/>
</dbReference>
<sequence>MSGRDGRKRGRASQVLQHCYDLSSGRSADKSKYACVPCHQRKVKCDWSTGKNKCLACEMRKNECLLRERPMGESVDGADDPGSSSVFLSTANSEELSPYALPCFQIWNYLTDNPHAGTKRSLSLLSPEGKQWLHDRAGIYPSGSLSSSSAAMNRCTTFPNRGFLPFPPKSVTVELLQLYFAKMHSICPVFDEDVVTADVQQLFDPTDPDLPGEIWTSMHAILALACTLKPIMHHAAGLHFKSALSSLSSIIILPPSFRSVQALLAMKKLILELGVVSYGYADAPSGKQFAIPIYSAFA</sequence>
<evidence type="ECO:0000256" key="5">
    <source>
        <dbReference type="ARBA" id="ARBA00023242"/>
    </source>
</evidence>
<dbReference type="PROSITE" id="PS50048">
    <property type="entry name" value="ZN2_CY6_FUNGAL_2"/>
    <property type="match status" value="1"/>
</dbReference>
<dbReference type="InterPro" id="IPR036864">
    <property type="entry name" value="Zn2-C6_fun-type_DNA-bd_sf"/>
</dbReference>
<dbReference type="CDD" id="cd00067">
    <property type="entry name" value="GAL4"/>
    <property type="match status" value="1"/>
</dbReference>
<evidence type="ECO:0000256" key="1">
    <source>
        <dbReference type="ARBA" id="ARBA00004123"/>
    </source>
</evidence>
<dbReference type="GO" id="GO:0005634">
    <property type="term" value="C:nucleus"/>
    <property type="evidence" value="ECO:0007669"/>
    <property type="project" value="UniProtKB-SubCell"/>
</dbReference>
<evidence type="ECO:0000313" key="8">
    <source>
        <dbReference type="Proteomes" id="UP000541154"/>
    </source>
</evidence>
<dbReference type="Gene3D" id="4.10.240.10">
    <property type="entry name" value="Zn(2)-C6 fungal-type DNA-binding domain"/>
    <property type="match status" value="1"/>
</dbReference>
<evidence type="ECO:0000256" key="4">
    <source>
        <dbReference type="ARBA" id="ARBA00023163"/>
    </source>
</evidence>
<dbReference type="EMBL" id="SPNV01000041">
    <property type="protein sequence ID" value="KAF5864011.1"/>
    <property type="molecule type" value="Genomic_DNA"/>
</dbReference>
<dbReference type="InterPro" id="IPR050987">
    <property type="entry name" value="AtrR-like"/>
</dbReference>
<dbReference type="InterPro" id="IPR001138">
    <property type="entry name" value="Zn2Cys6_DnaBD"/>
</dbReference>
<dbReference type="GO" id="GO:0000981">
    <property type="term" value="F:DNA-binding transcription factor activity, RNA polymerase II-specific"/>
    <property type="evidence" value="ECO:0007669"/>
    <property type="project" value="InterPro"/>
</dbReference>